<reference key="1">
    <citation type="submission" date="2008-12" db="EMBL/GenBank/DDBJ databases">
        <title>Complete genome sequence of Rhodobacter capsulatus SB1003.</title>
        <authorList>
            <person name="Strnad H."/>
            <person name="Lapidus A."/>
            <person name="Vlcek C."/>
            <person name="Ulbrich P."/>
            <person name="Paces J."/>
            <person name="Maltsev N."/>
            <person name="Kumar V."/>
            <person name="Kogan Y."/>
            <person name="Milgram A."/>
            <person name="Rebrekov D."/>
            <person name="Mazur M."/>
            <person name="Cox R."/>
            <person name="Kyrpides N."/>
            <person name="Kolar M."/>
            <person name="Sachova J."/>
            <person name="Ridl J."/>
            <person name="Ivanova N."/>
            <person name="Kapatral V."/>
            <person name="Los T."/>
            <person name="Lykidis A."/>
            <person name="Mikhailova N."/>
            <person name="Reznik G."/>
            <person name="Vasieva O."/>
            <person name="Fonstein M."/>
            <person name="Paces V."/>
            <person name="Haselkorn R."/>
        </authorList>
    </citation>
    <scope>NUCLEOTIDE SEQUENCE</scope>
    <source>
        <strain>SB1003</strain>
    </source>
</reference>
<sequence length="452" mass="51135">MNDMNTDTLRVTALGHSRDHLEAARMAEFVFVPKTDAARALVAHLTAITLDHEAKVKPRNRKRQAEAQRSFTGAVSAFAADLIHHARFQEAEGFFYRSYDKEALGQTFVSVRCFEQLLQFWAEMGLMEVTRFFRVRETWEGEDTGTGFGRARRFRATAELLSLAEGFGITPDTLKDHFQKETGRLSPVTVRSEVANRHGTGVTSANMRFAGPKYEAEVQRVKEINAILGQGGFDLAETPRVYRLFSRGNFHNFDFNMGGRLYCCSEDDWQQRPKEDRALITCRGEPTVELDVGSSHLFILYALHDLELDTDDDPYFLPGVEREVVKGLFAAMTGKGSRLTRFPKKLSEDYMKPTGRKISTVYKLGKVLDALIAKHPILNKLKKGSMDWARLQYEESECFMECLTRLGHDHGVAALPVFDSLIVAKQHRDVALTCLVEAYGNRFGCLPEVRCK</sequence>
<dbReference type="OrthoDB" id="7059994at2"/>
<keyword evidence="2" id="KW-1185">Reference proteome</keyword>
<proteinExistence type="predicted"/>
<dbReference type="Proteomes" id="UP000002361">
    <property type="component" value="Chromosome"/>
</dbReference>
<dbReference type="HOGENOM" id="CLU_605304_0_0_5"/>
<protein>
    <submittedName>
        <fullName evidence="1">Uncharacterized protein</fullName>
    </submittedName>
</protein>
<evidence type="ECO:0000313" key="2">
    <source>
        <dbReference type="Proteomes" id="UP000002361"/>
    </source>
</evidence>
<gene>
    <name evidence="1" type="ordered locus">RCAP_rcc02933</name>
</gene>
<evidence type="ECO:0000313" key="1">
    <source>
        <dbReference type="EMBL" id="ADE86660.1"/>
    </source>
</evidence>
<dbReference type="KEGG" id="rcp:RCAP_rcc02933"/>
<dbReference type="eggNOG" id="ENOG50338ZR">
    <property type="taxonomic scope" value="Bacteria"/>
</dbReference>
<accession>D5APU1</accession>
<name>D5APU1_RHOCB</name>
<dbReference type="EMBL" id="CP001312">
    <property type="protein sequence ID" value="ADE86660.1"/>
    <property type="molecule type" value="Genomic_DNA"/>
</dbReference>
<reference evidence="1 2" key="2">
    <citation type="journal article" date="2010" name="J. Bacteriol.">
        <title>Complete genome sequence of the photosynthetic purple nonsulfur bacterium Rhodobacter capsulatus SB 1003.</title>
        <authorList>
            <person name="Strnad H."/>
            <person name="Lapidus A."/>
            <person name="Paces J."/>
            <person name="Ulbrich P."/>
            <person name="Vlcek C."/>
            <person name="Paces V."/>
            <person name="Haselkorn R."/>
        </authorList>
    </citation>
    <scope>NUCLEOTIDE SEQUENCE [LARGE SCALE GENOMIC DNA]</scope>
    <source>
        <strain evidence="2">ATCC BAA-309 / NBRC 16581 / SB1003</strain>
    </source>
</reference>
<dbReference type="GeneID" id="31491731"/>
<organism evidence="1 2">
    <name type="scientific">Rhodobacter capsulatus (strain ATCC BAA-309 / NBRC 16581 / SB1003)</name>
    <dbReference type="NCBI Taxonomy" id="272942"/>
    <lineage>
        <taxon>Bacteria</taxon>
        <taxon>Pseudomonadati</taxon>
        <taxon>Pseudomonadota</taxon>
        <taxon>Alphaproteobacteria</taxon>
        <taxon>Rhodobacterales</taxon>
        <taxon>Rhodobacter group</taxon>
        <taxon>Rhodobacter</taxon>
    </lineage>
</organism>
<dbReference type="RefSeq" id="WP_013068633.1">
    <property type="nucleotide sequence ID" value="NC_014034.1"/>
</dbReference>
<dbReference type="AlphaFoldDB" id="D5APU1"/>